<dbReference type="GO" id="GO:1990904">
    <property type="term" value="C:ribonucleoprotein complex"/>
    <property type="evidence" value="ECO:0007669"/>
    <property type="project" value="UniProtKB-KW"/>
</dbReference>
<feature type="domain" description="Ribosomal protein L9" evidence="9">
    <location>
        <begin position="1"/>
        <end position="47"/>
    </location>
</feature>
<dbReference type="Gene3D" id="3.10.430.100">
    <property type="entry name" value="Ribosomal protein L9, C-terminal domain"/>
    <property type="match status" value="1"/>
</dbReference>
<dbReference type="EMBL" id="RKRK01000003">
    <property type="protein sequence ID" value="RPF56727.1"/>
    <property type="molecule type" value="Genomic_DNA"/>
</dbReference>
<dbReference type="InterPro" id="IPR036935">
    <property type="entry name" value="Ribosomal_bL9_N_sf"/>
</dbReference>
<dbReference type="GO" id="GO:0005840">
    <property type="term" value="C:ribosome"/>
    <property type="evidence" value="ECO:0007669"/>
    <property type="project" value="UniProtKB-KW"/>
</dbReference>
<dbReference type="GO" id="GO:0003735">
    <property type="term" value="F:structural constituent of ribosome"/>
    <property type="evidence" value="ECO:0007669"/>
    <property type="project" value="InterPro"/>
</dbReference>
<name>A0A3N5BGP5_9BACL</name>
<evidence type="ECO:0000256" key="6">
    <source>
        <dbReference type="ARBA" id="ARBA00035292"/>
    </source>
</evidence>
<dbReference type="RefSeq" id="WP_123808049.1">
    <property type="nucleotide sequence ID" value="NZ_RKRK01000003.1"/>
</dbReference>
<evidence type="ECO:0000313" key="12">
    <source>
        <dbReference type="Proteomes" id="UP000277108"/>
    </source>
</evidence>
<reference evidence="11 12" key="1">
    <citation type="submission" date="2018-11" db="EMBL/GenBank/DDBJ databases">
        <title>Genomic Encyclopedia of Type Strains, Phase IV (KMG-IV): sequencing the most valuable type-strain genomes for metagenomic binning, comparative biology and taxonomic classification.</title>
        <authorList>
            <person name="Goeker M."/>
        </authorList>
    </citation>
    <scope>NUCLEOTIDE SEQUENCE [LARGE SCALE GENOMIC DNA]</scope>
    <source>
        <strain evidence="11 12">DSM 29158</strain>
    </source>
</reference>
<evidence type="ECO:0000256" key="3">
    <source>
        <dbReference type="ARBA" id="ARBA00022884"/>
    </source>
</evidence>
<evidence type="ECO:0000256" key="7">
    <source>
        <dbReference type="HAMAP-Rule" id="MF_00503"/>
    </source>
</evidence>
<dbReference type="InterPro" id="IPR000244">
    <property type="entry name" value="Ribosomal_bL9"/>
</dbReference>
<proteinExistence type="inferred from homology"/>
<dbReference type="PANTHER" id="PTHR21368">
    <property type="entry name" value="50S RIBOSOMAL PROTEIN L9"/>
    <property type="match status" value="1"/>
</dbReference>
<dbReference type="AlphaFoldDB" id="A0A3N5BGP5"/>
<dbReference type="SUPFAM" id="SSF55658">
    <property type="entry name" value="L9 N-domain-like"/>
    <property type="match status" value="1"/>
</dbReference>
<dbReference type="Gene3D" id="3.40.5.10">
    <property type="entry name" value="Ribosomal protein L9, N-terminal domain"/>
    <property type="match status" value="1"/>
</dbReference>
<evidence type="ECO:0000259" key="10">
    <source>
        <dbReference type="Pfam" id="PF03948"/>
    </source>
</evidence>
<keyword evidence="8" id="KW-0175">Coiled coil</keyword>
<feature type="domain" description="Large ribosomal subunit protein bL9 C-terminal" evidence="10">
    <location>
        <begin position="64"/>
        <end position="146"/>
    </location>
</feature>
<keyword evidence="2 7" id="KW-0699">rRNA-binding</keyword>
<keyword evidence="3 7" id="KW-0694">RNA-binding</keyword>
<keyword evidence="12" id="KW-1185">Reference proteome</keyword>
<evidence type="ECO:0000256" key="5">
    <source>
        <dbReference type="ARBA" id="ARBA00023274"/>
    </source>
</evidence>
<dbReference type="Pfam" id="PF03948">
    <property type="entry name" value="Ribosomal_L9_C"/>
    <property type="match status" value="1"/>
</dbReference>
<evidence type="ECO:0000259" key="9">
    <source>
        <dbReference type="Pfam" id="PF01281"/>
    </source>
</evidence>
<dbReference type="GO" id="GO:0006412">
    <property type="term" value="P:translation"/>
    <property type="evidence" value="ECO:0007669"/>
    <property type="project" value="UniProtKB-UniRule"/>
</dbReference>
<organism evidence="11 12">
    <name type="scientific">Abyssicoccus albus</name>
    <dbReference type="NCBI Taxonomy" id="1817405"/>
    <lineage>
        <taxon>Bacteria</taxon>
        <taxon>Bacillati</taxon>
        <taxon>Bacillota</taxon>
        <taxon>Bacilli</taxon>
        <taxon>Bacillales</taxon>
        <taxon>Abyssicoccaceae</taxon>
    </lineage>
</organism>
<accession>A0A3N5BGP5</accession>
<evidence type="ECO:0000256" key="8">
    <source>
        <dbReference type="SAM" id="Coils"/>
    </source>
</evidence>
<comment type="function">
    <text evidence="7">Binds to the 23S rRNA.</text>
</comment>
<dbReference type="HAMAP" id="MF_00503">
    <property type="entry name" value="Ribosomal_bL9"/>
    <property type="match status" value="1"/>
</dbReference>
<comment type="similarity">
    <text evidence="1 7">Belongs to the bacterial ribosomal protein bL9 family.</text>
</comment>
<evidence type="ECO:0000256" key="2">
    <source>
        <dbReference type="ARBA" id="ARBA00022730"/>
    </source>
</evidence>
<gene>
    <name evidence="7" type="primary">rplI</name>
    <name evidence="11" type="ORF">EDD62_1386</name>
</gene>
<dbReference type="NCBIfam" id="TIGR00158">
    <property type="entry name" value="L9"/>
    <property type="match status" value="1"/>
</dbReference>
<comment type="caution">
    <text evidence="11">The sequence shown here is derived from an EMBL/GenBank/DDBJ whole genome shotgun (WGS) entry which is preliminary data.</text>
</comment>
<dbReference type="InterPro" id="IPR020069">
    <property type="entry name" value="Ribosomal_bL9_C"/>
</dbReference>
<evidence type="ECO:0000256" key="4">
    <source>
        <dbReference type="ARBA" id="ARBA00022980"/>
    </source>
</evidence>
<dbReference type="InterPro" id="IPR020594">
    <property type="entry name" value="Ribosomal_bL9_bac/chp"/>
</dbReference>
<dbReference type="SUPFAM" id="SSF55653">
    <property type="entry name" value="Ribosomal protein L9 C-domain"/>
    <property type="match status" value="1"/>
</dbReference>
<protein>
    <recommendedName>
        <fullName evidence="6 7">Large ribosomal subunit protein bL9</fullName>
    </recommendedName>
</protein>
<dbReference type="Pfam" id="PF01281">
    <property type="entry name" value="Ribosomal_L9_N"/>
    <property type="match status" value="1"/>
</dbReference>
<dbReference type="Proteomes" id="UP000277108">
    <property type="component" value="Unassembled WGS sequence"/>
</dbReference>
<dbReference type="FunFam" id="3.10.430.100:FF:000002">
    <property type="entry name" value="50S ribosomal protein L9"/>
    <property type="match status" value="1"/>
</dbReference>
<keyword evidence="5 7" id="KW-0687">Ribonucleoprotein</keyword>
<dbReference type="GO" id="GO:0019843">
    <property type="term" value="F:rRNA binding"/>
    <property type="evidence" value="ECO:0007669"/>
    <property type="project" value="UniProtKB-UniRule"/>
</dbReference>
<dbReference type="InterPro" id="IPR020070">
    <property type="entry name" value="Ribosomal_bL9_N"/>
</dbReference>
<dbReference type="InterPro" id="IPR036791">
    <property type="entry name" value="Ribosomal_bL9_C_sf"/>
</dbReference>
<sequence length="148" mass="16812">MKVIFTEDVKGKGKKDEVKDVPVGYAQNFLLKFNKAVEATPHNLKMLEKKQQKKEENLQQELDDAKALKEKLEAIEVEIAHKVGQDGRIFGSVSSKQIADGLKSQHDIKLDKRKIELDEPIKALGYRNVDVKLHKDVKATLKVHTVEE</sequence>
<feature type="coiled-coil region" evidence="8">
    <location>
        <begin position="44"/>
        <end position="85"/>
    </location>
</feature>
<dbReference type="InterPro" id="IPR009027">
    <property type="entry name" value="Ribosomal_bL9/RNase_H1_N"/>
</dbReference>
<dbReference type="OrthoDB" id="9788336at2"/>
<evidence type="ECO:0000313" key="11">
    <source>
        <dbReference type="EMBL" id="RPF56727.1"/>
    </source>
</evidence>
<evidence type="ECO:0000256" key="1">
    <source>
        <dbReference type="ARBA" id="ARBA00010605"/>
    </source>
</evidence>
<keyword evidence="4 7" id="KW-0689">Ribosomal protein</keyword>